<dbReference type="EMBL" id="FTOR01000006">
    <property type="protein sequence ID" value="SIT24766.1"/>
    <property type="molecule type" value="Genomic_DNA"/>
</dbReference>
<accession>A0A173MEX9</accession>
<name>A0A173MEX9_9BACT</name>
<reference evidence="2" key="1">
    <citation type="submission" date="2017-01" db="EMBL/GenBank/DDBJ databases">
        <authorList>
            <person name="Varghese N."/>
            <person name="Submissions S."/>
        </authorList>
    </citation>
    <scope>NUCLEOTIDE SEQUENCE [LARGE SCALE GENOMIC DNA]</scope>
    <source>
        <strain evidence="2">DSM 21054</strain>
    </source>
</reference>
<gene>
    <name evidence="1" type="ORF">SAMN05421788_106185</name>
</gene>
<organism evidence="1 2">
    <name type="scientific">Filimonas lacunae</name>
    <dbReference type="NCBI Taxonomy" id="477680"/>
    <lineage>
        <taxon>Bacteria</taxon>
        <taxon>Pseudomonadati</taxon>
        <taxon>Bacteroidota</taxon>
        <taxon>Chitinophagia</taxon>
        <taxon>Chitinophagales</taxon>
        <taxon>Chitinophagaceae</taxon>
        <taxon>Filimonas</taxon>
    </lineage>
</organism>
<evidence type="ECO:0000313" key="2">
    <source>
        <dbReference type="Proteomes" id="UP000186917"/>
    </source>
</evidence>
<protein>
    <submittedName>
        <fullName evidence="1">Uncharacterized protein</fullName>
    </submittedName>
</protein>
<evidence type="ECO:0000313" key="1">
    <source>
        <dbReference type="EMBL" id="SIT24766.1"/>
    </source>
</evidence>
<dbReference type="Proteomes" id="UP000186917">
    <property type="component" value="Unassembled WGS sequence"/>
</dbReference>
<dbReference type="KEGG" id="fln:FLA_2140"/>
<dbReference type="RefSeq" id="WP_159445136.1">
    <property type="nucleotide sequence ID" value="NZ_AP017422.1"/>
</dbReference>
<keyword evidence="2" id="KW-1185">Reference proteome</keyword>
<dbReference type="AlphaFoldDB" id="A0A173MEX9"/>
<sequence>MKMAKVILLMLLVSQGITTVSAQMIRNKAVFFKRHRITHHHHIKH</sequence>
<dbReference type="STRING" id="477680.SAMN05421788_106185"/>
<proteinExistence type="predicted"/>